<sequence>MSAVVDLIDAPNDRDYASTLSLCCSAHCILNVYAARGCSPLELTPSQSLDVEKVLRAILDASKICGGTRYVAAAIVLAAGKGDLGSNNVVQGHVGADGDHVKERLVAPARDWVNAFLWPFWSAYQHADPLASQRSQRHACPQIGSRTKKLAVWPDNRPSTLREEVLMRDNYQCVLKGVMDNDTCRTGRITTTGVGFRRVVATRIIRRSLFPKNDSSPLSQISAKIDILQYFAGLSGEAMDELAASIDTPENVITLNRDWHDEFDRFEWCLVPHGVDLSRIHDVFDPDLDELPELSGQQHYKFVALEPLDCNTVSNPSDKVTFVNHALPAERTFKFPNPKLLAIHAAIAHVLHFSGAGDVFSHITT</sequence>
<comment type="caution">
    <text evidence="2">The sequence shown here is derived from an EMBL/GenBank/DDBJ whole genome shotgun (WGS) entry which is preliminary data.</text>
</comment>
<dbReference type="InterPro" id="IPR003615">
    <property type="entry name" value="HNH_nuc"/>
</dbReference>
<reference evidence="2 3" key="1">
    <citation type="submission" date="2018-11" db="EMBL/GenBank/DDBJ databases">
        <title>Genome assembly of Steccherinum ochraceum LE-BIN_3174, the white-rot fungus of the Steccherinaceae family (The Residual Polyporoid clade, Polyporales, Basidiomycota).</title>
        <authorList>
            <person name="Fedorova T.V."/>
            <person name="Glazunova O.A."/>
            <person name="Landesman E.O."/>
            <person name="Moiseenko K.V."/>
            <person name="Psurtseva N.V."/>
            <person name="Savinova O.S."/>
            <person name="Shakhova N.V."/>
            <person name="Tyazhelova T.V."/>
            <person name="Vasina D.V."/>
        </authorList>
    </citation>
    <scope>NUCLEOTIDE SEQUENCE [LARGE SCALE GENOMIC DNA]</scope>
    <source>
        <strain evidence="2 3">LE-BIN_3174</strain>
    </source>
</reference>
<dbReference type="AlphaFoldDB" id="A0A4R0R8H6"/>
<dbReference type="OrthoDB" id="3163863at2759"/>
<dbReference type="STRING" id="92696.A0A4R0R8H6"/>
<organism evidence="2 3">
    <name type="scientific">Steccherinum ochraceum</name>
    <dbReference type="NCBI Taxonomy" id="92696"/>
    <lineage>
        <taxon>Eukaryota</taxon>
        <taxon>Fungi</taxon>
        <taxon>Dikarya</taxon>
        <taxon>Basidiomycota</taxon>
        <taxon>Agaricomycotina</taxon>
        <taxon>Agaricomycetes</taxon>
        <taxon>Polyporales</taxon>
        <taxon>Steccherinaceae</taxon>
        <taxon>Steccherinum</taxon>
    </lineage>
</organism>
<proteinExistence type="predicted"/>
<evidence type="ECO:0000313" key="3">
    <source>
        <dbReference type="Proteomes" id="UP000292702"/>
    </source>
</evidence>
<dbReference type="Proteomes" id="UP000292702">
    <property type="component" value="Unassembled WGS sequence"/>
</dbReference>
<dbReference type="EMBL" id="RWJN01000276">
    <property type="protein sequence ID" value="TCD63772.1"/>
    <property type="molecule type" value="Genomic_DNA"/>
</dbReference>
<accession>A0A4R0R8H6</accession>
<protein>
    <recommendedName>
        <fullName evidence="1">HNH nuclease domain-containing protein</fullName>
    </recommendedName>
</protein>
<keyword evidence="3" id="KW-1185">Reference proteome</keyword>
<evidence type="ECO:0000259" key="1">
    <source>
        <dbReference type="Pfam" id="PF13391"/>
    </source>
</evidence>
<name>A0A4R0R8H6_9APHY</name>
<evidence type="ECO:0000313" key="2">
    <source>
        <dbReference type="EMBL" id="TCD63772.1"/>
    </source>
</evidence>
<gene>
    <name evidence="2" type="ORF">EIP91_004955</name>
</gene>
<dbReference type="Pfam" id="PF13391">
    <property type="entry name" value="HNH_2"/>
    <property type="match status" value="1"/>
</dbReference>
<feature type="domain" description="HNH nuclease" evidence="1">
    <location>
        <begin position="240"/>
        <end position="270"/>
    </location>
</feature>